<feature type="non-terminal residue" evidence="2">
    <location>
        <position position="141"/>
    </location>
</feature>
<protein>
    <submittedName>
        <fullName evidence="2">Uncharacterized protein</fullName>
    </submittedName>
</protein>
<feature type="signal peptide" evidence="1">
    <location>
        <begin position="1"/>
        <end position="25"/>
    </location>
</feature>
<accession>A0ABU4I3T1</accession>
<evidence type="ECO:0000256" key="1">
    <source>
        <dbReference type="SAM" id="SignalP"/>
    </source>
</evidence>
<sequence length="141" mass="13100">MKLNALLIRGLVAAGLLGAPAVAVAADCPQPPPSSQTSQSFDYAGYAEQFAVPTWVNQLTVTVRGGHGGSSAGRTGSGGRPGVVTGVVPVTPGSCLDITVGAYGGGFGLGSGGSGGGMSGGGLAPFGGGGGGGSAIAPQGG</sequence>
<comment type="caution">
    <text evidence="2">The sequence shown here is derived from an EMBL/GenBank/DDBJ whole genome shotgun (WGS) entry which is preliminary data.</text>
</comment>
<dbReference type="EMBL" id="JAWSTH010000232">
    <property type="protein sequence ID" value="MDW5598924.1"/>
    <property type="molecule type" value="Genomic_DNA"/>
</dbReference>
<feature type="chain" id="PRO_5045607923" evidence="1">
    <location>
        <begin position="26"/>
        <end position="141"/>
    </location>
</feature>
<dbReference type="Proteomes" id="UP001284601">
    <property type="component" value="Unassembled WGS sequence"/>
</dbReference>
<reference evidence="3" key="1">
    <citation type="submission" date="2023-07" db="EMBL/GenBank/DDBJ databases">
        <title>Conexibacter stalactiti sp. nov., isolated from stalactites in a lava cave and emended description of the genus Conexibacter.</title>
        <authorList>
            <person name="Lee S.D."/>
        </authorList>
    </citation>
    <scope>NUCLEOTIDE SEQUENCE [LARGE SCALE GENOMIC DNA]</scope>
    <source>
        <strain evidence="3">KCTC 39840</strain>
    </source>
</reference>
<evidence type="ECO:0000313" key="2">
    <source>
        <dbReference type="EMBL" id="MDW5598924.1"/>
    </source>
</evidence>
<keyword evidence="3" id="KW-1185">Reference proteome</keyword>
<keyword evidence="1" id="KW-0732">Signal</keyword>
<proteinExistence type="predicted"/>
<organism evidence="2 3">
    <name type="scientific">Conexibacter stalactiti</name>
    <dbReference type="NCBI Taxonomy" id="1940611"/>
    <lineage>
        <taxon>Bacteria</taxon>
        <taxon>Bacillati</taxon>
        <taxon>Actinomycetota</taxon>
        <taxon>Thermoleophilia</taxon>
        <taxon>Solirubrobacterales</taxon>
        <taxon>Conexibacteraceae</taxon>
        <taxon>Conexibacter</taxon>
    </lineage>
</organism>
<gene>
    <name evidence="2" type="ORF">R7226_31485</name>
</gene>
<name>A0ABU4I3T1_9ACTN</name>
<evidence type="ECO:0000313" key="3">
    <source>
        <dbReference type="Proteomes" id="UP001284601"/>
    </source>
</evidence>